<gene>
    <name evidence="1" type="ORF">AB5J53_21000</name>
</gene>
<dbReference type="AlphaFoldDB" id="A0AB39RCW3"/>
<reference evidence="1" key="1">
    <citation type="submission" date="2024-07" db="EMBL/GenBank/DDBJ databases">
        <authorList>
            <person name="Yu S.T."/>
        </authorList>
    </citation>
    <scope>NUCLEOTIDE SEQUENCE</scope>
    <source>
        <strain evidence="1">R41</strain>
    </source>
</reference>
<evidence type="ECO:0008006" key="2">
    <source>
        <dbReference type="Google" id="ProtNLM"/>
    </source>
</evidence>
<sequence>MAKPDTRRLDRAIRETNRKLEAVREREMWPLSGPERRAIVRALAAGTIKVARGNSTARADRKVESAWSAAETRLIAEITALQVERQRVVNEAAAAKAAKKSSRWW</sequence>
<evidence type="ECO:0000313" key="1">
    <source>
        <dbReference type="EMBL" id="XDQ53967.1"/>
    </source>
</evidence>
<organism evidence="1">
    <name type="scientific">Streptomyces sp. R41</name>
    <dbReference type="NCBI Taxonomy" id="3238632"/>
    <lineage>
        <taxon>Bacteria</taxon>
        <taxon>Bacillati</taxon>
        <taxon>Actinomycetota</taxon>
        <taxon>Actinomycetes</taxon>
        <taxon>Kitasatosporales</taxon>
        <taxon>Streptomycetaceae</taxon>
        <taxon>Streptomyces</taxon>
    </lineage>
</organism>
<dbReference type="RefSeq" id="WP_369247199.1">
    <property type="nucleotide sequence ID" value="NZ_CP163443.1"/>
</dbReference>
<protein>
    <recommendedName>
        <fullName evidence="2">Mobilization protein</fullName>
    </recommendedName>
</protein>
<proteinExistence type="predicted"/>
<name>A0AB39RCW3_9ACTN</name>
<accession>A0AB39RCW3</accession>
<dbReference type="EMBL" id="CP163443">
    <property type="protein sequence ID" value="XDQ53967.1"/>
    <property type="molecule type" value="Genomic_DNA"/>
</dbReference>